<dbReference type="InterPro" id="IPR003656">
    <property type="entry name" value="Znf_BED"/>
</dbReference>
<keyword evidence="1" id="KW-0479">Metal-binding</keyword>
<sequence>MHRRETLPQRSLARHYSSCLEAMPVDSEQQLPWPSYREYFSVLKTTAANITVLCSICRKEYSTSKTSSPNLRKHLEKKHPTALKEFDSKKRKAEHGPTVADKRHAGGSSTQTLESCLAATTSRPKDLSQSRLDRLIVNFVVSDMQCFSVVGNEQFQCLINALHPSATVMNRKSLLNQIDILYREQKASLIAALEKASTVCCTADCWTASNRSFLGVMVHYIDEESLKRRSAVLVCQRLSGHHTYDVIATALHAVFVEYEILHKICVVITDNGSHFVKAFR</sequence>
<dbReference type="SUPFAM" id="SSF140996">
    <property type="entry name" value="Hermes dimerisation domain"/>
    <property type="match status" value="1"/>
</dbReference>
<proteinExistence type="predicted"/>
<evidence type="ECO:0000313" key="8">
    <source>
        <dbReference type="Proteomes" id="UP000821866"/>
    </source>
</evidence>
<dbReference type="PROSITE" id="PS50808">
    <property type="entry name" value="ZF_BED"/>
    <property type="match status" value="1"/>
</dbReference>
<feature type="compositionally biased region" description="Basic and acidic residues" evidence="5">
    <location>
        <begin position="78"/>
        <end position="88"/>
    </location>
</feature>
<dbReference type="InterPro" id="IPR012337">
    <property type="entry name" value="RNaseH-like_sf"/>
</dbReference>
<dbReference type="Pfam" id="PF02892">
    <property type="entry name" value="zf-BED"/>
    <property type="match status" value="1"/>
</dbReference>
<evidence type="ECO:0000256" key="1">
    <source>
        <dbReference type="ARBA" id="ARBA00022723"/>
    </source>
</evidence>
<evidence type="ECO:0000256" key="5">
    <source>
        <dbReference type="SAM" id="MobiDB-lite"/>
    </source>
</evidence>
<evidence type="ECO:0000259" key="6">
    <source>
        <dbReference type="PROSITE" id="PS50808"/>
    </source>
</evidence>
<dbReference type="GO" id="GO:0003677">
    <property type="term" value="F:DNA binding"/>
    <property type="evidence" value="ECO:0007669"/>
    <property type="project" value="InterPro"/>
</dbReference>
<feature type="domain" description="BED-type" evidence="6">
    <location>
        <begin position="27"/>
        <end position="86"/>
    </location>
</feature>
<reference evidence="7" key="2">
    <citation type="submission" date="2021-09" db="EMBL/GenBank/DDBJ databases">
        <authorList>
            <person name="Jia N."/>
            <person name="Wang J."/>
            <person name="Shi W."/>
            <person name="Du L."/>
            <person name="Sun Y."/>
            <person name="Zhan W."/>
            <person name="Jiang J."/>
            <person name="Wang Q."/>
            <person name="Zhang B."/>
            <person name="Ji P."/>
            <person name="Sakyi L.B."/>
            <person name="Cui X."/>
            <person name="Yuan T."/>
            <person name="Jiang B."/>
            <person name="Yang W."/>
            <person name="Lam T.T.-Y."/>
            <person name="Chang Q."/>
            <person name="Ding S."/>
            <person name="Wang X."/>
            <person name="Zhu J."/>
            <person name="Ruan X."/>
            <person name="Zhao L."/>
            <person name="Wei J."/>
            <person name="Que T."/>
            <person name="Du C."/>
            <person name="Cheng J."/>
            <person name="Dai P."/>
            <person name="Han X."/>
            <person name="Huang E."/>
            <person name="Gao Y."/>
            <person name="Liu J."/>
            <person name="Shao H."/>
            <person name="Ye R."/>
            <person name="Li L."/>
            <person name="Wei W."/>
            <person name="Wang X."/>
            <person name="Wang C."/>
            <person name="Huo Q."/>
            <person name="Li W."/>
            <person name="Guo W."/>
            <person name="Chen H."/>
            <person name="Chen S."/>
            <person name="Zhou L."/>
            <person name="Zhou L."/>
            <person name="Ni X."/>
            <person name="Tian J."/>
            <person name="Zhou Y."/>
            <person name="Sheng Y."/>
            <person name="Liu T."/>
            <person name="Pan Y."/>
            <person name="Xia L."/>
            <person name="Li J."/>
            <person name="Zhao F."/>
            <person name="Cao W."/>
        </authorList>
    </citation>
    <scope>NUCLEOTIDE SEQUENCE</scope>
    <source>
        <strain evidence="7">Rmic-2018</strain>
        <tissue evidence="7">Larvae</tissue>
    </source>
</reference>
<evidence type="ECO:0000256" key="3">
    <source>
        <dbReference type="ARBA" id="ARBA00022833"/>
    </source>
</evidence>
<feature type="region of interest" description="Disordered" evidence="5">
    <location>
        <begin position="64"/>
        <end position="107"/>
    </location>
</feature>
<protein>
    <recommendedName>
        <fullName evidence="6">BED-type domain-containing protein</fullName>
    </recommendedName>
</protein>
<name>A0A9J6DC13_RHIMP</name>
<keyword evidence="3" id="KW-0862">Zinc</keyword>
<reference evidence="7" key="1">
    <citation type="journal article" date="2020" name="Cell">
        <title>Large-Scale Comparative Analyses of Tick Genomes Elucidate Their Genetic Diversity and Vector Capacities.</title>
        <authorList>
            <consortium name="Tick Genome and Microbiome Consortium (TIGMIC)"/>
            <person name="Jia N."/>
            <person name="Wang J."/>
            <person name="Shi W."/>
            <person name="Du L."/>
            <person name="Sun Y."/>
            <person name="Zhan W."/>
            <person name="Jiang J.F."/>
            <person name="Wang Q."/>
            <person name="Zhang B."/>
            <person name="Ji P."/>
            <person name="Bell-Sakyi L."/>
            <person name="Cui X.M."/>
            <person name="Yuan T.T."/>
            <person name="Jiang B.G."/>
            <person name="Yang W.F."/>
            <person name="Lam T.T."/>
            <person name="Chang Q.C."/>
            <person name="Ding S.J."/>
            <person name="Wang X.J."/>
            <person name="Zhu J.G."/>
            <person name="Ruan X.D."/>
            <person name="Zhao L."/>
            <person name="Wei J.T."/>
            <person name="Ye R.Z."/>
            <person name="Que T.C."/>
            <person name="Du C.H."/>
            <person name="Zhou Y.H."/>
            <person name="Cheng J.X."/>
            <person name="Dai P.F."/>
            <person name="Guo W.B."/>
            <person name="Han X.H."/>
            <person name="Huang E.J."/>
            <person name="Li L.F."/>
            <person name="Wei W."/>
            <person name="Gao Y.C."/>
            <person name="Liu J.Z."/>
            <person name="Shao H.Z."/>
            <person name="Wang X."/>
            <person name="Wang C.C."/>
            <person name="Yang T.C."/>
            <person name="Huo Q.B."/>
            <person name="Li W."/>
            <person name="Chen H.Y."/>
            <person name="Chen S.E."/>
            <person name="Zhou L.G."/>
            <person name="Ni X.B."/>
            <person name="Tian J.H."/>
            <person name="Sheng Y."/>
            <person name="Liu T."/>
            <person name="Pan Y.S."/>
            <person name="Xia L.Y."/>
            <person name="Li J."/>
            <person name="Zhao F."/>
            <person name="Cao W.C."/>
        </authorList>
    </citation>
    <scope>NUCLEOTIDE SEQUENCE</scope>
    <source>
        <strain evidence="7">Rmic-2018</strain>
    </source>
</reference>
<dbReference type="EMBL" id="JABSTU010000010">
    <property type="protein sequence ID" value="KAH8019522.1"/>
    <property type="molecule type" value="Genomic_DNA"/>
</dbReference>
<organism evidence="7 8">
    <name type="scientific">Rhipicephalus microplus</name>
    <name type="common">Cattle tick</name>
    <name type="synonym">Boophilus microplus</name>
    <dbReference type="NCBI Taxonomy" id="6941"/>
    <lineage>
        <taxon>Eukaryota</taxon>
        <taxon>Metazoa</taxon>
        <taxon>Ecdysozoa</taxon>
        <taxon>Arthropoda</taxon>
        <taxon>Chelicerata</taxon>
        <taxon>Arachnida</taxon>
        <taxon>Acari</taxon>
        <taxon>Parasitiformes</taxon>
        <taxon>Ixodida</taxon>
        <taxon>Ixodoidea</taxon>
        <taxon>Ixodidae</taxon>
        <taxon>Rhipicephalinae</taxon>
        <taxon>Rhipicephalus</taxon>
        <taxon>Boophilus</taxon>
    </lineage>
</organism>
<keyword evidence="2 4" id="KW-0863">Zinc-finger</keyword>
<dbReference type="PANTHER" id="PTHR47501">
    <property type="entry name" value="TRANSPOSASE-RELATED"/>
    <property type="match status" value="1"/>
</dbReference>
<dbReference type="PANTHER" id="PTHR47501:SF5">
    <property type="entry name" value="HAT C-TERMINAL DIMERISATION DOMAIN-CONTAINING PROTEIN"/>
    <property type="match status" value="1"/>
</dbReference>
<accession>A0A9J6DC13</accession>
<gene>
    <name evidence="7" type="ORF">HPB51_019861</name>
</gene>
<evidence type="ECO:0000256" key="4">
    <source>
        <dbReference type="PROSITE-ProRule" id="PRU00027"/>
    </source>
</evidence>
<dbReference type="AlphaFoldDB" id="A0A9J6DC13"/>
<evidence type="ECO:0000313" key="7">
    <source>
        <dbReference type="EMBL" id="KAH8019522.1"/>
    </source>
</evidence>
<dbReference type="GO" id="GO:0008270">
    <property type="term" value="F:zinc ion binding"/>
    <property type="evidence" value="ECO:0007669"/>
    <property type="project" value="UniProtKB-KW"/>
</dbReference>
<evidence type="ECO:0000256" key="2">
    <source>
        <dbReference type="ARBA" id="ARBA00022771"/>
    </source>
</evidence>
<dbReference type="Proteomes" id="UP000821866">
    <property type="component" value="Chromosome 8"/>
</dbReference>
<keyword evidence="8" id="KW-1185">Reference proteome</keyword>
<comment type="caution">
    <text evidence="7">The sequence shown here is derived from an EMBL/GenBank/DDBJ whole genome shotgun (WGS) entry which is preliminary data.</text>
</comment>
<dbReference type="SUPFAM" id="SSF53098">
    <property type="entry name" value="Ribonuclease H-like"/>
    <property type="match status" value="1"/>
</dbReference>